<dbReference type="Proteomes" id="UP000261620">
    <property type="component" value="Unplaced"/>
</dbReference>
<accession>A0A3Q3VJU5</accession>
<evidence type="ECO:0000313" key="2">
    <source>
        <dbReference type="Ensembl" id="ENSMMOP00000001216.1"/>
    </source>
</evidence>
<name>A0A3Q3VJU5_MOLML</name>
<dbReference type="Pfam" id="PF10213">
    <property type="entry name" value="MRP-S28"/>
    <property type="match status" value="1"/>
</dbReference>
<feature type="domain" description="Small ribosomal subunit protein mS35 mitochondrial conserved" evidence="1">
    <location>
        <begin position="140"/>
        <end position="228"/>
    </location>
</feature>
<proteinExistence type="predicted"/>
<keyword evidence="3" id="KW-1185">Reference proteome</keyword>
<evidence type="ECO:0000313" key="3">
    <source>
        <dbReference type="Proteomes" id="UP000261620"/>
    </source>
</evidence>
<dbReference type="STRING" id="94237.ENSMMOP00000001216"/>
<evidence type="ECO:0000259" key="1">
    <source>
        <dbReference type="Pfam" id="PF10213"/>
    </source>
</evidence>
<sequence>AESRTPPALISFARLVSVILKGNYSSQFHSERLCISSPCVLCQAGEPRTEKMPVDQDWTAVYPAAAPFRPNSVPLPLRMGYPVKGGVPPEKKGNLELIKIPNFLHLTPAAIKKHCEALKPFCTEWPAALDTDAKCDEHFPIKVKSTDYVFAGPSLRHPSARVVCLKIKLSSLNLDDHARKKMVKLVGERYCKETDVLTITTDSCPLRQQNLDYAMYLLTVLYHESWKTDAWEADKTVADMEEYSWEDSPSQRNILDVLLRMNVTGDGEGEDVREQLLGRREVQEYKDSVTRLKNEGASESAMIQYKEAVKKVLNL</sequence>
<dbReference type="OMA" id="TIRTDRC"/>
<dbReference type="GO" id="GO:0032543">
    <property type="term" value="P:mitochondrial translation"/>
    <property type="evidence" value="ECO:0007669"/>
    <property type="project" value="InterPro"/>
</dbReference>
<organism evidence="2 3">
    <name type="scientific">Mola mola</name>
    <name type="common">Ocean sunfish</name>
    <name type="synonym">Tetraodon mola</name>
    <dbReference type="NCBI Taxonomy" id="94237"/>
    <lineage>
        <taxon>Eukaryota</taxon>
        <taxon>Metazoa</taxon>
        <taxon>Chordata</taxon>
        <taxon>Craniata</taxon>
        <taxon>Vertebrata</taxon>
        <taxon>Euteleostomi</taxon>
        <taxon>Actinopterygii</taxon>
        <taxon>Neopterygii</taxon>
        <taxon>Teleostei</taxon>
        <taxon>Neoteleostei</taxon>
        <taxon>Acanthomorphata</taxon>
        <taxon>Eupercaria</taxon>
        <taxon>Tetraodontiformes</taxon>
        <taxon>Molidae</taxon>
        <taxon>Mola</taxon>
    </lineage>
</organism>
<dbReference type="GO" id="GO:0003735">
    <property type="term" value="F:structural constituent of ribosome"/>
    <property type="evidence" value="ECO:0007669"/>
    <property type="project" value="InterPro"/>
</dbReference>
<reference evidence="2" key="1">
    <citation type="submission" date="2025-08" db="UniProtKB">
        <authorList>
            <consortium name="Ensembl"/>
        </authorList>
    </citation>
    <scope>IDENTIFICATION</scope>
</reference>
<dbReference type="InterPro" id="IPR019349">
    <property type="entry name" value="Ribosomal_mS35_mit"/>
</dbReference>
<dbReference type="GO" id="GO:0005763">
    <property type="term" value="C:mitochondrial small ribosomal subunit"/>
    <property type="evidence" value="ECO:0007669"/>
    <property type="project" value="TreeGrafter"/>
</dbReference>
<protein>
    <recommendedName>
        <fullName evidence="1">Small ribosomal subunit protein mS35 mitochondrial conserved domain-containing protein</fullName>
    </recommendedName>
</protein>
<dbReference type="PANTHER" id="PTHR13490:SF0">
    <property type="entry name" value="SMALL RIBOSOMAL SUBUNIT PROTEIN MS35"/>
    <property type="match status" value="1"/>
</dbReference>
<dbReference type="PANTHER" id="PTHR13490">
    <property type="entry name" value="MITOCHONDRIAL 28S RIBOSOMAL PROTEIN S28"/>
    <property type="match status" value="1"/>
</dbReference>
<dbReference type="InterPro" id="IPR039848">
    <property type="entry name" value="Ribosomal_mS35_mt"/>
</dbReference>
<dbReference type="Ensembl" id="ENSMMOT00000001244.1">
    <property type="protein sequence ID" value="ENSMMOP00000001216.1"/>
    <property type="gene ID" value="ENSMMOG00000001035.1"/>
</dbReference>
<reference evidence="2" key="2">
    <citation type="submission" date="2025-09" db="UniProtKB">
        <authorList>
            <consortium name="Ensembl"/>
        </authorList>
    </citation>
    <scope>IDENTIFICATION</scope>
</reference>
<dbReference type="AlphaFoldDB" id="A0A3Q3VJU5"/>